<dbReference type="InterPro" id="IPR020010">
    <property type="entry name" value="CHP03503"/>
</dbReference>
<dbReference type="EMBL" id="BMZC01000005">
    <property type="protein sequence ID" value="GGZ63482.1"/>
    <property type="molecule type" value="Genomic_DNA"/>
</dbReference>
<evidence type="ECO:0000313" key="4">
    <source>
        <dbReference type="EMBL" id="GGZ63482.1"/>
    </source>
</evidence>
<feature type="region of interest" description="Disordered" evidence="1">
    <location>
        <begin position="461"/>
        <end position="485"/>
    </location>
</feature>
<evidence type="ECO:0000256" key="1">
    <source>
        <dbReference type="SAM" id="MobiDB-lite"/>
    </source>
</evidence>
<feature type="region of interest" description="Disordered" evidence="1">
    <location>
        <begin position="360"/>
        <end position="386"/>
    </location>
</feature>
<organism evidence="4 5">
    <name type="scientific">Paraglaciecola chathamensis</name>
    <dbReference type="NCBI Taxonomy" id="368405"/>
    <lineage>
        <taxon>Bacteria</taxon>
        <taxon>Pseudomonadati</taxon>
        <taxon>Pseudomonadota</taxon>
        <taxon>Gammaproteobacteria</taxon>
        <taxon>Alteromonadales</taxon>
        <taxon>Alteromonadaceae</taxon>
        <taxon>Paraglaciecola</taxon>
    </lineage>
</organism>
<gene>
    <name evidence="4" type="ORF">GCM10011274_22050</name>
</gene>
<reference evidence="4" key="1">
    <citation type="journal article" date="2014" name="Int. J. Syst. Evol. Microbiol.">
        <title>Complete genome sequence of Corynebacterium casei LMG S-19264T (=DSM 44701T), isolated from a smear-ripened cheese.</title>
        <authorList>
            <consortium name="US DOE Joint Genome Institute (JGI-PGF)"/>
            <person name="Walter F."/>
            <person name="Albersmeier A."/>
            <person name="Kalinowski J."/>
            <person name="Ruckert C."/>
        </authorList>
    </citation>
    <scope>NUCLEOTIDE SEQUENCE</scope>
    <source>
        <strain evidence="4">KCTC 32337</strain>
    </source>
</reference>
<accession>A0A8H9M3S3</accession>
<keyword evidence="2" id="KW-0812">Transmembrane</keyword>
<feature type="chain" id="PRO_5034369980" evidence="3">
    <location>
        <begin position="19"/>
        <end position="485"/>
    </location>
</feature>
<name>A0A8H9M3S3_9ALTE</name>
<keyword evidence="2" id="KW-1133">Transmembrane helix</keyword>
<evidence type="ECO:0000256" key="3">
    <source>
        <dbReference type="SAM" id="SignalP"/>
    </source>
</evidence>
<evidence type="ECO:0000256" key="2">
    <source>
        <dbReference type="SAM" id="Phobius"/>
    </source>
</evidence>
<protein>
    <submittedName>
        <fullName evidence="4">TIGR03503 family protein</fullName>
    </submittedName>
</protein>
<dbReference type="NCBIfam" id="TIGR03503">
    <property type="entry name" value="TIGR03503 family protein"/>
    <property type="match status" value="1"/>
</dbReference>
<sequence length="485" mass="53578">MLKPLLFSALLLPAIVSAQTPQAEQQASNPLTTLGDDFQNSIKLLQNRFRIDHEVDEITMVFFREYGSLPVVLVRPDGSKIYQTQADGEDVFWFDTATYDMVSIKKPMPGPWQAVGSIEPDSRVMVISDLSLHAEPLPSVIFSGEILKQTAYLTNGGEPINYTEFRDVVTLSMQFFSTNNPDSNNFGADAQTIATFEDNGQGMDETPLDGTFTGQFNLSVAAGEWIPTFMVSTPMFSREQVDDAVMLYPNPIHISVEQHGGGGGYHKLMIDADREHINMSTLLIDGKVKFPNGDIQNFSITDSSMDIREHLIVNYEYGVYRIKLTAFANTIDGRDVILDVPEFSFLTEEPMIAPVVDEQTADGTNQESSQDVTNAQQPALPAEAVTTEPEMATSTLILLIVGINLFLLIVGGALIWFVTRDKPVTVTEALSEITPPKTEENSKPGLMMRLKQRFTRNKVNVEDASDTVVKQKKSSAKKDASNKSA</sequence>
<reference evidence="4" key="2">
    <citation type="submission" date="2020-09" db="EMBL/GenBank/DDBJ databases">
        <authorList>
            <person name="Sun Q."/>
            <person name="Kim S."/>
        </authorList>
    </citation>
    <scope>NUCLEOTIDE SEQUENCE</scope>
    <source>
        <strain evidence="4">KCTC 32337</strain>
    </source>
</reference>
<feature type="compositionally biased region" description="Basic and acidic residues" evidence="1">
    <location>
        <begin position="476"/>
        <end position="485"/>
    </location>
</feature>
<dbReference type="Proteomes" id="UP000622604">
    <property type="component" value="Unassembled WGS sequence"/>
</dbReference>
<dbReference type="RefSeq" id="WP_191866017.1">
    <property type="nucleotide sequence ID" value="NZ_BMZC01000005.1"/>
</dbReference>
<comment type="caution">
    <text evidence="4">The sequence shown here is derived from an EMBL/GenBank/DDBJ whole genome shotgun (WGS) entry which is preliminary data.</text>
</comment>
<feature type="signal peptide" evidence="3">
    <location>
        <begin position="1"/>
        <end position="18"/>
    </location>
</feature>
<feature type="transmembrane region" description="Helical" evidence="2">
    <location>
        <begin position="396"/>
        <end position="418"/>
    </location>
</feature>
<dbReference type="AlphaFoldDB" id="A0A8H9M3S3"/>
<evidence type="ECO:0000313" key="5">
    <source>
        <dbReference type="Proteomes" id="UP000622604"/>
    </source>
</evidence>
<keyword evidence="3" id="KW-0732">Signal</keyword>
<feature type="compositionally biased region" description="Polar residues" evidence="1">
    <location>
        <begin position="361"/>
        <end position="377"/>
    </location>
</feature>
<keyword evidence="2" id="KW-0472">Membrane</keyword>
<proteinExistence type="predicted"/>